<dbReference type="EC" id="2.1.1.-" evidence="2"/>
<dbReference type="EMBL" id="JAYFSI010000020">
    <property type="protein sequence ID" value="MEA5367200.1"/>
    <property type="molecule type" value="Genomic_DNA"/>
</dbReference>
<dbReference type="InterPro" id="IPR029063">
    <property type="entry name" value="SAM-dependent_MTases_sf"/>
</dbReference>
<dbReference type="Proteomes" id="UP001304298">
    <property type="component" value="Unassembled WGS sequence"/>
</dbReference>
<keyword evidence="2" id="KW-0489">Methyltransferase</keyword>
<dbReference type="GO" id="GO:0008168">
    <property type="term" value="F:methyltransferase activity"/>
    <property type="evidence" value="ECO:0007669"/>
    <property type="project" value="UniProtKB-KW"/>
</dbReference>
<evidence type="ECO:0000256" key="1">
    <source>
        <dbReference type="SAM" id="MobiDB-lite"/>
    </source>
</evidence>
<reference evidence="2 3" key="1">
    <citation type="submission" date="2023-12" db="EMBL/GenBank/DDBJ databases">
        <title>Amycolatopsis sp. V23-08.</title>
        <authorList>
            <person name="Somphong A."/>
        </authorList>
    </citation>
    <scope>NUCLEOTIDE SEQUENCE [LARGE SCALE GENOMIC DNA]</scope>
    <source>
        <strain evidence="2 3">V23-08</strain>
    </source>
</reference>
<evidence type="ECO:0000313" key="3">
    <source>
        <dbReference type="Proteomes" id="UP001304298"/>
    </source>
</evidence>
<feature type="region of interest" description="Disordered" evidence="1">
    <location>
        <begin position="1"/>
        <end position="25"/>
    </location>
</feature>
<proteinExistence type="predicted"/>
<name>A0ABU5RLM9_9PSEU</name>
<protein>
    <submittedName>
        <fullName evidence="2">SAM-dependent methyltransferase</fullName>
        <ecNumber evidence="2">2.1.1.-</ecNumber>
    </submittedName>
</protein>
<dbReference type="SUPFAM" id="SSF53335">
    <property type="entry name" value="S-adenosyl-L-methionine-dependent methyltransferases"/>
    <property type="match status" value="1"/>
</dbReference>
<keyword evidence="3" id="KW-1185">Reference proteome</keyword>
<dbReference type="Gene3D" id="3.40.50.150">
    <property type="entry name" value="Vaccinia Virus protein VP39"/>
    <property type="match status" value="1"/>
</dbReference>
<sequence>MTTSPTAPTEPAHPAGPPRIPEGVRVPDIEAPRLDPVADYLLGGSDNSQIDRDFAADLVAAFPRLPQLAITAASWFRDAAQEMLDQGIRRFLILGNGGLPITAGPSTLSTLHEAGAQLVVVEHDLITWCQHYVAEKGAVAGRAHILCLPAGQHHDLAQHHDVADLLRGSKPVGILATALLRPRDHDLATILSLLDVAAPGSVLAITQLITDAELSGLADRFADERIPLSIIDRTALDRQLSPLRRLTIDMSAFGVIPCRIAAQGIEDVVVTALLTRQADPTLPNGRSS</sequence>
<dbReference type="Pfam" id="PF04672">
    <property type="entry name" value="Methyltransf_19"/>
    <property type="match status" value="1"/>
</dbReference>
<gene>
    <name evidence="2" type="ORF">VA596_47270</name>
</gene>
<organism evidence="2 3">
    <name type="scientific">Amycolatopsis heterodermiae</name>
    <dbReference type="NCBI Taxonomy" id="3110235"/>
    <lineage>
        <taxon>Bacteria</taxon>
        <taxon>Bacillati</taxon>
        <taxon>Actinomycetota</taxon>
        <taxon>Actinomycetes</taxon>
        <taxon>Pseudonocardiales</taxon>
        <taxon>Pseudonocardiaceae</taxon>
        <taxon>Amycolatopsis</taxon>
    </lineage>
</organism>
<keyword evidence="2" id="KW-0808">Transferase</keyword>
<dbReference type="RefSeq" id="WP_323337007.1">
    <property type="nucleotide sequence ID" value="NZ_JAYFSI010000020.1"/>
</dbReference>
<evidence type="ECO:0000313" key="2">
    <source>
        <dbReference type="EMBL" id="MEA5367200.1"/>
    </source>
</evidence>
<dbReference type="GO" id="GO:0032259">
    <property type="term" value="P:methylation"/>
    <property type="evidence" value="ECO:0007669"/>
    <property type="project" value="UniProtKB-KW"/>
</dbReference>
<dbReference type="InterPro" id="IPR006764">
    <property type="entry name" value="SAM_dep_MeTrfase_SAV2177_type"/>
</dbReference>
<accession>A0ABU5RLM9</accession>
<comment type="caution">
    <text evidence="2">The sequence shown here is derived from an EMBL/GenBank/DDBJ whole genome shotgun (WGS) entry which is preliminary data.</text>
</comment>